<dbReference type="Pfam" id="PF03819">
    <property type="entry name" value="MazG"/>
    <property type="match status" value="1"/>
</dbReference>
<dbReference type="InterPro" id="IPR048015">
    <property type="entry name" value="NTP-PPase_MazG-like_N"/>
</dbReference>
<organism evidence="3 4">
    <name type="scientific">Cutibacterium acnes</name>
    <name type="common">Propionibacterium acnes</name>
    <dbReference type="NCBI Taxonomy" id="1747"/>
    <lineage>
        <taxon>Bacteria</taxon>
        <taxon>Bacillati</taxon>
        <taxon>Actinomycetota</taxon>
        <taxon>Actinomycetes</taxon>
        <taxon>Propionibacteriales</taxon>
        <taxon>Propionibacteriaceae</taxon>
        <taxon>Cutibacterium</taxon>
    </lineage>
</organism>
<dbReference type="GO" id="GO:0046047">
    <property type="term" value="P:TTP catabolic process"/>
    <property type="evidence" value="ECO:0007669"/>
    <property type="project" value="TreeGrafter"/>
</dbReference>
<gene>
    <name evidence="3" type="ORF">B1B09_03950</name>
    <name evidence="2" type="ORF">DXN06_04975</name>
</gene>
<dbReference type="RefSeq" id="WP_002516694.1">
    <property type="nucleotide sequence ID" value="NZ_AP019664.1"/>
</dbReference>
<dbReference type="AlphaFoldDB" id="A0A2B7JQV2"/>
<dbReference type="GO" id="GO:0046076">
    <property type="term" value="P:dTTP catabolic process"/>
    <property type="evidence" value="ECO:0007669"/>
    <property type="project" value="TreeGrafter"/>
</dbReference>
<evidence type="ECO:0000313" key="2">
    <source>
        <dbReference type="EMBL" id="AXM06567.1"/>
    </source>
</evidence>
<reference evidence="2 5" key="2">
    <citation type="submission" date="2018-08" db="EMBL/GenBank/DDBJ databases">
        <title>Genome sequencing of Cutibacterium acnes KCOM 1315.</title>
        <authorList>
            <person name="Kook J.-K."/>
            <person name="Park S.-N."/>
            <person name="Lim Y.K."/>
        </authorList>
    </citation>
    <scope>NUCLEOTIDE SEQUENCE [LARGE SCALE GENOMIC DNA]</scope>
    <source>
        <strain evidence="2 5">KCOM 1315</strain>
    </source>
</reference>
<name>A0A2B7JQV2_CUTAC</name>
<dbReference type="SUPFAM" id="SSF101386">
    <property type="entry name" value="all-alpha NTP pyrophosphatases"/>
    <property type="match status" value="1"/>
</dbReference>
<proteinExistence type="predicted"/>
<feature type="domain" description="NTP pyrophosphohydrolase MazG-like" evidence="1">
    <location>
        <begin position="32"/>
        <end position="105"/>
    </location>
</feature>
<dbReference type="GO" id="GO:0046061">
    <property type="term" value="P:dATP catabolic process"/>
    <property type="evidence" value="ECO:0007669"/>
    <property type="project" value="TreeGrafter"/>
</dbReference>
<dbReference type="GO" id="GO:0047429">
    <property type="term" value="F:nucleoside triphosphate diphosphatase activity"/>
    <property type="evidence" value="ECO:0007669"/>
    <property type="project" value="TreeGrafter"/>
</dbReference>
<evidence type="ECO:0000313" key="5">
    <source>
        <dbReference type="Proteomes" id="UP000256621"/>
    </source>
</evidence>
<dbReference type="InterPro" id="IPR004518">
    <property type="entry name" value="MazG-like_dom"/>
</dbReference>
<evidence type="ECO:0000259" key="1">
    <source>
        <dbReference type="Pfam" id="PF03819"/>
    </source>
</evidence>
<dbReference type="EMBL" id="MVCE01000002">
    <property type="protein sequence ID" value="PGF34793.1"/>
    <property type="molecule type" value="Genomic_DNA"/>
</dbReference>
<reference evidence="3 4" key="1">
    <citation type="submission" date="2017-02" db="EMBL/GenBank/DDBJ databases">
        <title>Prevalence of linear plasmids in Cutibacterium acnes isolates obtained from cancerous prostatic tissue.</title>
        <authorList>
            <person name="Davidsson S."/>
            <person name="Bruggemann H."/>
        </authorList>
    </citation>
    <scope>NUCLEOTIDE SEQUENCE [LARGE SCALE GENOMIC DNA]</scope>
    <source>
        <strain evidence="3 4">11-78</strain>
    </source>
</reference>
<dbReference type="GO" id="GO:0006203">
    <property type="term" value="P:dGTP catabolic process"/>
    <property type="evidence" value="ECO:0007669"/>
    <property type="project" value="TreeGrafter"/>
</dbReference>
<sequence length="212" mass="23268">MAAEYARPRAEFSELVEVMARLRDECPWDRSQTHRSLVTYLVEETGEVIDAIEAGTDDDLVEELGDLLLQVVFHSRIGEQGGRFDINEVVGGIVAKLVARHPYVFSDEEVPEDLDAAWEARKAAAKGRTSSLDGIAYSLSSVARSAKVISRARTRGVGVKLADEPITAAETGDQLVTLIARAQASGVDADQALRDRLRDLEDEIRKAECRTD</sequence>
<dbReference type="Proteomes" id="UP000226191">
    <property type="component" value="Unassembled WGS sequence"/>
</dbReference>
<protein>
    <submittedName>
        <fullName evidence="3">Nucleoside triphosphate pyrophosphohydrolase</fullName>
    </submittedName>
</protein>
<dbReference type="GO" id="GO:0006950">
    <property type="term" value="P:response to stress"/>
    <property type="evidence" value="ECO:0007669"/>
    <property type="project" value="UniProtKB-ARBA"/>
</dbReference>
<dbReference type="GO" id="GO:0046052">
    <property type="term" value="P:UTP catabolic process"/>
    <property type="evidence" value="ECO:0007669"/>
    <property type="project" value="TreeGrafter"/>
</dbReference>
<evidence type="ECO:0000313" key="3">
    <source>
        <dbReference type="EMBL" id="PGF34793.1"/>
    </source>
</evidence>
<dbReference type="Gene3D" id="1.10.287.1080">
    <property type="entry name" value="MazG-like"/>
    <property type="match status" value="1"/>
</dbReference>
<dbReference type="FunFam" id="1.10.287.1080:FF:000001">
    <property type="entry name" value="Nucleoside triphosphate pyrophosphohydrolase"/>
    <property type="match status" value="1"/>
</dbReference>
<dbReference type="OMA" id="LREHCPW"/>
<dbReference type="InterPro" id="IPR011551">
    <property type="entry name" value="NTP_PyrPHydrolase_MazG"/>
</dbReference>
<evidence type="ECO:0000313" key="4">
    <source>
        <dbReference type="Proteomes" id="UP000226191"/>
    </source>
</evidence>
<dbReference type="GeneID" id="92856525"/>
<dbReference type="EMBL" id="CP031442">
    <property type="protein sequence ID" value="AXM06567.1"/>
    <property type="molecule type" value="Genomic_DNA"/>
</dbReference>
<dbReference type="GO" id="GO:0046081">
    <property type="term" value="P:dUTP catabolic process"/>
    <property type="evidence" value="ECO:0007669"/>
    <property type="project" value="TreeGrafter"/>
</dbReference>
<accession>A0A2B7JQV2</accession>
<dbReference type="CDD" id="cd11528">
    <property type="entry name" value="NTP-PPase_MazG_Nterm"/>
    <property type="match status" value="1"/>
</dbReference>
<dbReference type="PANTHER" id="PTHR30522">
    <property type="entry name" value="NUCLEOSIDE TRIPHOSPHATE PYROPHOSPHOHYDROLASE"/>
    <property type="match status" value="1"/>
</dbReference>
<dbReference type="Proteomes" id="UP000256621">
    <property type="component" value="Chromosome"/>
</dbReference>
<dbReference type="PANTHER" id="PTHR30522:SF0">
    <property type="entry name" value="NUCLEOSIDE TRIPHOSPHATE PYROPHOSPHOHYDROLASE"/>
    <property type="match status" value="1"/>
</dbReference>
<dbReference type="OrthoDB" id="9808939at2"/>